<dbReference type="EMBL" id="CP042239">
    <property type="protein sequence ID" value="QDX26996.1"/>
    <property type="molecule type" value="Genomic_DNA"/>
</dbReference>
<dbReference type="PANTHER" id="PTHR43581">
    <property type="entry name" value="ATP/GTP PHOSPHATASE"/>
    <property type="match status" value="1"/>
</dbReference>
<evidence type="ECO:0000313" key="2">
    <source>
        <dbReference type="EMBL" id="QDX26996.1"/>
    </source>
</evidence>
<dbReference type="SUPFAM" id="SSF52540">
    <property type="entry name" value="P-loop containing nucleoside triphosphate hydrolases"/>
    <property type="match status" value="1"/>
</dbReference>
<dbReference type="GO" id="GO:0005524">
    <property type="term" value="F:ATP binding"/>
    <property type="evidence" value="ECO:0007669"/>
    <property type="project" value="InterPro"/>
</dbReference>
<dbReference type="RefSeq" id="WP_145848147.1">
    <property type="nucleotide sequence ID" value="NZ_CP042239.1"/>
</dbReference>
<gene>
    <name evidence="2" type="ORF">FPZ54_13945</name>
</gene>
<dbReference type="Pfam" id="PF13304">
    <property type="entry name" value="AAA_21"/>
    <property type="match status" value="1"/>
</dbReference>
<keyword evidence="3" id="KW-1185">Reference proteome</keyword>
<proteinExistence type="predicted"/>
<dbReference type="AlphaFoldDB" id="A0A518RHS7"/>
<name>A0A518RHS7_9SPHN</name>
<sequence length="438" mass="49247">MFLRHLAVTNLRSIRELDMSFVSDDQTARKWTYLLGENGTGKSSILRCLALALAGSDAAAELVGEPDSWIKLGRDEAQIRVEFANIEGQMRQSALILRRGMSALDFVDHNRSHLQQIDAAVAKADRNYFVVGYGVTRRPQGSRHSFGEATSLFRSPRARSVATLFSSEVTLISLEQWAMDLEYRRGRSGLSAVRKALDTLLPDVKFEGIDREQRRLMFKTQDGSLPLNALSDGYQAMAAWCGDLLWQITETFGDYKEPLNARGLLLIDEVDIHLHPLWQRRLMSFLQETLPNVQIVATTHSPLTVHQAGEGELFVLKRNDEGATIQPYEGAPNRLLLPELIQSPLFGLSSLDSPQVQDLREELRQLQAGSASRRPTQKVARMREIERELKSASNWSDVPPYLQRTNRLLEKLADKMLPEVEGREALEAITQASNPENG</sequence>
<dbReference type="PANTHER" id="PTHR43581:SF2">
    <property type="entry name" value="EXCINUCLEASE ATPASE SUBUNIT"/>
    <property type="match status" value="1"/>
</dbReference>
<organism evidence="2 3">
    <name type="scientific">Sphingomonas suaedae</name>
    <dbReference type="NCBI Taxonomy" id="2599297"/>
    <lineage>
        <taxon>Bacteria</taxon>
        <taxon>Pseudomonadati</taxon>
        <taxon>Pseudomonadota</taxon>
        <taxon>Alphaproteobacteria</taxon>
        <taxon>Sphingomonadales</taxon>
        <taxon>Sphingomonadaceae</taxon>
        <taxon>Sphingomonas</taxon>
    </lineage>
</organism>
<reference evidence="2 3" key="1">
    <citation type="submission" date="2019-07" db="EMBL/GenBank/DDBJ databases">
        <title>Sphingomonas alkalisoli sp. nov., isolated from rhizosphere soil of Suaedae salsa.</title>
        <authorList>
            <person name="Zhang H."/>
            <person name="Xu L."/>
            <person name="Zhang J.-X."/>
            <person name="Sun J.-Q."/>
        </authorList>
    </citation>
    <scope>NUCLEOTIDE SEQUENCE [LARGE SCALE GENOMIC DNA]</scope>
    <source>
        <strain evidence="2 3">XS-10</strain>
    </source>
</reference>
<dbReference type="Gene3D" id="3.40.50.300">
    <property type="entry name" value="P-loop containing nucleotide triphosphate hydrolases"/>
    <property type="match status" value="2"/>
</dbReference>
<dbReference type="Proteomes" id="UP000318055">
    <property type="component" value="Chromosome"/>
</dbReference>
<dbReference type="GO" id="GO:0016887">
    <property type="term" value="F:ATP hydrolysis activity"/>
    <property type="evidence" value="ECO:0007669"/>
    <property type="project" value="InterPro"/>
</dbReference>
<dbReference type="InterPro" id="IPR003959">
    <property type="entry name" value="ATPase_AAA_core"/>
</dbReference>
<evidence type="ECO:0000259" key="1">
    <source>
        <dbReference type="Pfam" id="PF13304"/>
    </source>
</evidence>
<protein>
    <submittedName>
        <fullName evidence="2">AAA family ATPase</fullName>
    </submittedName>
</protein>
<accession>A0A518RHS7</accession>
<dbReference type="InterPro" id="IPR051396">
    <property type="entry name" value="Bact_Antivir_Def_Nuclease"/>
</dbReference>
<evidence type="ECO:0000313" key="3">
    <source>
        <dbReference type="Proteomes" id="UP000318055"/>
    </source>
</evidence>
<dbReference type="OrthoDB" id="9789856at2"/>
<feature type="domain" description="ATPase AAA-type core" evidence="1">
    <location>
        <begin position="34"/>
        <end position="305"/>
    </location>
</feature>
<dbReference type="KEGG" id="ssua:FPZ54_13945"/>
<dbReference type="InterPro" id="IPR027417">
    <property type="entry name" value="P-loop_NTPase"/>
</dbReference>